<name>A0A1F5AA16_9BACT</name>
<dbReference type="GO" id="GO:0005886">
    <property type="term" value="C:plasma membrane"/>
    <property type="evidence" value="ECO:0007669"/>
    <property type="project" value="UniProtKB-SubCell"/>
</dbReference>
<comment type="similarity">
    <text evidence="10">Belongs to the GTP-binding elongation factor family. LepA subfamily.</text>
</comment>
<dbReference type="InterPro" id="IPR004161">
    <property type="entry name" value="EFTu-like_2"/>
</dbReference>
<dbReference type="Gene3D" id="3.30.70.2570">
    <property type="entry name" value="Elongation factor 4, C-terminal domain"/>
    <property type="match status" value="1"/>
</dbReference>
<comment type="caution">
    <text evidence="14">The sequence shown here is derived from an EMBL/GenBank/DDBJ whole genome shotgun (WGS) entry which is preliminary data.</text>
</comment>
<evidence type="ECO:0000256" key="1">
    <source>
        <dbReference type="ARBA" id="ARBA00005454"/>
    </source>
</evidence>
<proteinExistence type="inferred from homology"/>
<keyword evidence="4 12" id="KW-0378">Hydrolase</keyword>
<dbReference type="Pfam" id="PF14492">
    <property type="entry name" value="EFG_III"/>
    <property type="match status" value="1"/>
</dbReference>
<evidence type="ECO:0000256" key="12">
    <source>
        <dbReference type="HAMAP-Rule" id="MF_00071"/>
    </source>
</evidence>
<dbReference type="InterPro" id="IPR041095">
    <property type="entry name" value="EFG_II"/>
</dbReference>
<evidence type="ECO:0000256" key="8">
    <source>
        <dbReference type="ARBA" id="ARBA00050293"/>
    </source>
</evidence>
<dbReference type="InterPro" id="IPR013842">
    <property type="entry name" value="LepA_CTD"/>
</dbReference>
<keyword evidence="2 12" id="KW-1003">Cell membrane</keyword>
<dbReference type="GO" id="GO:0045727">
    <property type="term" value="P:positive regulation of translation"/>
    <property type="evidence" value="ECO:0007669"/>
    <property type="project" value="UniProtKB-UniRule"/>
</dbReference>
<evidence type="ECO:0000256" key="4">
    <source>
        <dbReference type="ARBA" id="ARBA00022801"/>
    </source>
</evidence>
<dbReference type="InterPro" id="IPR038363">
    <property type="entry name" value="LepA_C_sf"/>
</dbReference>
<dbReference type="Gene3D" id="3.40.50.300">
    <property type="entry name" value="P-loop containing nucleotide triphosphate hydrolases"/>
    <property type="match status" value="1"/>
</dbReference>
<feature type="binding site" evidence="12">
    <location>
        <begin position="22"/>
        <end position="27"/>
    </location>
    <ligand>
        <name>GTP</name>
        <dbReference type="ChEBI" id="CHEBI:37565"/>
    </ligand>
</feature>
<keyword evidence="14" id="KW-0251">Elongation factor</keyword>
<keyword evidence="7 12" id="KW-0472">Membrane</keyword>
<keyword evidence="6 12" id="KW-0342">GTP-binding</keyword>
<dbReference type="PROSITE" id="PS00301">
    <property type="entry name" value="G_TR_1"/>
    <property type="match status" value="1"/>
</dbReference>
<comment type="subcellular location">
    <subcellularLocation>
        <location evidence="12">Cell membrane</location>
        <topology evidence="12">Peripheral membrane protein</topology>
        <orientation evidence="12">Cytoplasmic side</orientation>
    </subcellularLocation>
</comment>
<dbReference type="Gene3D" id="3.30.70.870">
    <property type="entry name" value="Elongation Factor G (Translational Gtpase), domain 3"/>
    <property type="match status" value="1"/>
</dbReference>
<dbReference type="InterPro" id="IPR009000">
    <property type="entry name" value="Transl_B-barrel_sf"/>
</dbReference>
<evidence type="ECO:0000256" key="2">
    <source>
        <dbReference type="ARBA" id="ARBA00022475"/>
    </source>
</evidence>
<dbReference type="InterPro" id="IPR000640">
    <property type="entry name" value="EFG_V-like"/>
</dbReference>
<dbReference type="FunFam" id="3.30.70.870:FF:000004">
    <property type="entry name" value="Translation factor GUF1, mitochondrial"/>
    <property type="match status" value="1"/>
</dbReference>
<sequence length="603" mass="68269">MLEDYHCNIENIRNFSIIAHIDHGKSTIADRLLEFTGTISEREKREQILDNMDLEREKGITIKSKAVRLYYHSKDGKEYILNLIDTPGHVDFSYEVSRSLAACEGALLVVDASQGVQAQTIANINLALKSNLKVIPIINKIDLTTANPDRVAKELQNISEIKEEEIILASAKEGIGTSDILEAIVNKIPPPKGSLNLPLRALIFDSVYNSYKGTIVYVRVVDGVITPGMIIQTMSNNIKYEVAEIGIFRPKMQAIKKLTAGEVGYIIAGFKNIKDTHVGDTIIDASNPSRESLPGYKKVTPLVFCSIYPIDNKEYENLKIALEKLKLNDSSFFSENETSEALGFGFRCGFLGLLHMEIIQERLEREYNINLIATTPSVMYQVTKKNGEMLKISNPSSFPSRNDIEKIEEPYVKVNIITPSKCIGAIMDLVQERRGIFKDMEYIDEEILRLDYHLPLNEIILDFYDRLKSISSGYASLDYEMAGYQSSELVKVDIMVNHQLVDALSFIIYKDKAYTRARKLVEKLKEIIPRQMYEVPLQATIERKIIARETIKALKKDVLAKCYGGDITRKRKLLEKQKAGKKRMKKIGKVEIPQEAFLGILKI</sequence>
<evidence type="ECO:0000256" key="7">
    <source>
        <dbReference type="ARBA" id="ARBA00023136"/>
    </source>
</evidence>
<feature type="domain" description="Tr-type G" evidence="13">
    <location>
        <begin position="10"/>
        <end position="192"/>
    </location>
</feature>
<dbReference type="CDD" id="cd16260">
    <property type="entry name" value="EF4_III"/>
    <property type="match status" value="1"/>
</dbReference>
<dbReference type="InterPro" id="IPR035654">
    <property type="entry name" value="LepA_IV"/>
</dbReference>
<evidence type="ECO:0000259" key="13">
    <source>
        <dbReference type="PROSITE" id="PS51722"/>
    </source>
</evidence>
<evidence type="ECO:0000256" key="9">
    <source>
        <dbReference type="ARBA" id="ARBA00057626"/>
    </source>
</evidence>
<keyword evidence="5 12" id="KW-0648">Protein biosynthesis</keyword>
<evidence type="ECO:0000313" key="15">
    <source>
        <dbReference type="Proteomes" id="UP000177701"/>
    </source>
</evidence>
<comment type="similarity">
    <text evidence="1 12">Belongs to the TRAFAC class translation factor GTPase superfamily. Classic translation factor GTPase family. LepA subfamily.</text>
</comment>
<dbReference type="InterPro" id="IPR005225">
    <property type="entry name" value="Small_GTP-bd"/>
</dbReference>
<comment type="catalytic activity">
    <reaction evidence="8 12">
        <text>GTP + H2O = GDP + phosphate + H(+)</text>
        <dbReference type="Rhea" id="RHEA:19669"/>
        <dbReference type="ChEBI" id="CHEBI:15377"/>
        <dbReference type="ChEBI" id="CHEBI:15378"/>
        <dbReference type="ChEBI" id="CHEBI:37565"/>
        <dbReference type="ChEBI" id="CHEBI:43474"/>
        <dbReference type="ChEBI" id="CHEBI:58189"/>
        <dbReference type="EC" id="3.6.5.n1"/>
    </reaction>
</comment>
<dbReference type="Pfam" id="PF03144">
    <property type="entry name" value="GTP_EFTU_D2"/>
    <property type="match status" value="1"/>
</dbReference>
<evidence type="ECO:0000256" key="11">
    <source>
        <dbReference type="ARBA" id="ARBA00066744"/>
    </source>
</evidence>
<dbReference type="CDD" id="cd01890">
    <property type="entry name" value="LepA"/>
    <property type="match status" value="1"/>
</dbReference>
<reference evidence="14 15" key="1">
    <citation type="journal article" date="2016" name="Nat. Commun.">
        <title>Thousands of microbial genomes shed light on interconnected biogeochemical processes in an aquifer system.</title>
        <authorList>
            <person name="Anantharaman K."/>
            <person name="Brown C.T."/>
            <person name="Hug L.A."/>
            <person name="Sharon I."/>
            <person name="Castelle C.J."/>
            <person name="Probst A.J."/>
            <person name="Thomas B.C."/>
            <person name="Singh A."/>
            <person name="Wilkins M.J."/>
            <person name="Karaoz U."/>
            <person name="Brodie E.L."/>
            <person name="Williams K.H."/>
            <person name="Hubbard S.S."/>
            <person name="Banfield J.F."/>
        </authorList>
    </citation>
    <scope>NUCLEOTIDE SEQUENCE [LARGE SCALE GENOMIC DNA]</scope>
</reference>
<dbReference type="SUPFAM" id="SSF54980">
    <property type="entry name" value="EF-G C-terminal domain-like"/>
    <property type="match status" value="2"/>
</dbReference>
<dbReference type="InterPro" id="IPR000795">
    <property type="entry name" value="T_Tr_GTP-bd_dom"/>
</dbReference>
<dbReference type="InterPro" id="IPR006297">
    <property type="entry name" value="EF-4"/>
</dbReference>
<dbReference type="FunFam" id="3.40.50.300:FF:000078">
    <property type="entry name" value="Elongation factor 4"/>
    <property type="match status" value="1"/>
</dbReference>
<dbReference type="PROSITE" id="PS51722">
    <property type="entry name" value="G_TR_2"/>
    <property type="match status" value="1"/>
</dbReference>
<dbReference type="CDD" id="cd03709">
    <property type="entry name" value="lepA_C"/>
    <property type="match status" value="1"/>
</dbReference>
<keyword evidence="3 12" id="KW-0547">Nucleotide-binding</keyword>
<dbReference type="STRING" id="1797291.A2V47_06335"/>
<organism evidence="14 15">
    <name type="scientific">Candidatus Sediminicultor quintus</name>
    <dbReference type="NCBI Taxonomy" id="1797291"/>
    <lineage>
        <taxon>Bacteria</taxon>
        <taxon>Pseudomonadati</taxon>
        <taxon>Atribacterota</taxon>
        <taxon>Candidatus Phoenicimicrobiia</taxon>
        <taxon>Candidatus Pheonicimicrobiales</taxon>
        <taxon>Candidatus Phoenicimicrobiaceae</taxon>
        <taxon>Candidatus Sediminicultor</taxon>
    </lineage>
</organism>
<dbReference type="EMBL" id="MEYH01000069">
    <property type="protein sequence ID" value="OGD15056.1"/>
    <property type="molecule type" value="Genomic_DNA"/>
</dbReference>
<dbReference type="Pfam" id="PF06421">
    <property type="entry name" value="LepA_C"/>
    <property type="match status" value="1"/>
</dbReference>
<dbReference type="CDD" id="cd03699">
    <property type="entry name" value="EF4_II"/>
    <property type="match status" value="1"/>
</dbReference>
<dbReference type="GO" id="GO:0003924">
    <property type="term" value="F:GTPase activity"/>
    <property type="evidence" value="ECO:0007669"/>
    <property type="project" value="UniProtKB-UniRule"/>
</dbReference>
<evidence type="ECO:0000313" key="14">
    <source>
        <dbReference type="EMBL" id="OGD15056.1"/>
    </source>
</evidence>
<protein>
    <recommendedName>
        <fullName evidence="11 12">Elongation factor 4</fullName>
        <shortName evidence="12">EF-4</shortName>
        <ecNumber evidence="11 12">3.6.5.n1</ecNumber>
    </recommendedName>
    <alternativeName>
        <fullName evidence="12">Ribosomal back-translocase LepA</fullName>
    </alternativeName>
</protein>
<feature type="binding site" evidence="12">
    <location>
        <begin position="139"/>
        <end position="142"/>
    </location>
    <ligand>
        <name>GTP</name>
        <dbReference type="ChEBI" id="CHEBI:37565"/>
    </ligand>
</feature>
<evidence type="ECO:0000256" key="5">
    <source>
        <dbReference type="ARBA" id="ARBA00022917"/>
    </source>
</evidence>
<dbReference type="SUPFAM" id="SSF50447">
    <property type="entry name" value="Translation proteins"/>
    <property type="match status" value="1"/>
</dbReference>
<dbReference type="InterPro" id="IPR031157">
    <property type="entry name" value="G_TR_CS"/>
</dbReference>
<dbReference type="Pfam" id="PF00009">
    <property type="entry name" value="GTP_EFTU"/>
    <property type="match status" value="1"/>
</dbReference>
<dbReference type="SUPFAM" id="SSF52540">
    <property type="entry name" value="P-loop containing nucleoside triphosphate hydrolases"/>
    <property type="match status" value="1"/>
</dbReference>
<dbReference type="FunFam" id="3.30.70.2570:FF:000001">
    <property type="entry name" value="Translation factor GUF1, mitochondrial"/>
    <property type="match status" value="1"/>
</dbReference>
<dbReference type="Proteomes" id="UP000177701">
    <property type="component" value="Unassembled WGS sequence"/>
</dbReference>
<evidence type="ECO:0000256" key="6">
    <source>
        <dbReference type="ARBA" id="ARBA00023134"/>
    </source>
</evidence>
<evidence type="ECO:0000256" key="10">
    <source>
        <dbReference type="ARBA" id="ARBA00061052"/>
    </source>
</evidence>
<dbReference type="HAMAP" id="MF_00071">
    <property type="entry name" value="LepA"/>
    <property type="match status" value="1"/>
</dbReference>
<dbReference type="GO" id="GO:0003746">
    <property type="term" value="F:translation elongation factor activity"/>
    <property type="evidence" value="ECO:0007669"/>
    <property type="project" value="UniProtKB-UniRule"/>
</dbReference>
<dbReference type="PANTHER" id="PTHR43512">
    <property type="entry name" value="TRANSLATION FACTOR GUF1-RELATED"/>
    <property type="match status" value="1"/>
</dbReference>
<dbReference type="Pfam" id="PF00679">
    <property type="entry name" value="EFG_C"/>
    <property type="match status" value="1"/>
</dbReference>
<accession>A0A1F5AA16</accession>
<dbReference type="AlphaFoldDB" id="A0A1F5AA16"/>
<dbReference type="NCBIfam" id="TIGR01393">
    <property type="entry name" value="lepA"/>
    <property type="match status" value="1"/>
</dbReference>
<dbReference type="GO" id="GO:0043022">
    <property type="term" value="F:ribosome binding"/>
    <property type="evidence" value="ECO:0007669"/>
    <property type="project" value="UniProtKB-UniRule"/>
</dbReference>
<dbReference type="GO" id="GO:0005525">
    <property type="term" value="F:GTP binding"/>
    <property type="evidence" value="ECO:0007669"/>
    <property type="project" value="UniProtKB-UniRule"/>
</dbReference>
<gene>
    <name evidence="12" type="primary">lepA</name>
    <name evidence="14" type="ORF">A2V47_06335</name>
</gene>
<comment type="function">
    <text evidence="9 12">Required for accurate and efficient protein synthesis under certain stress conditions. May act as a fidelity factor of the translation reaction, by catalyzing a one-codon backward translocation of tRNAs on improperly translocated ribosomes. Back-translocation proceeds from a post-translocation (POST) complex to a pre-translocation (PRE) complex, thus giving elongation factor G a second chance to translocate the tRNAs correctly. Binds to ribosomes in a GTP-dependent manner.</text>
</comment>
<dbReference type="InterPro" id="IPR027417">
    <property type="entry name" value="P-loop_NTPase"/>
</dbReference>
<dbReference type="FunFam" id="2.40.30.10:FF:000015">
    <property type="entry name" value="Translation factor GUF1, mitochondrial"/>
    <property type="match status" value="1"/>
</dbReference>
<dbReference type="NCBIfam" id="TIGR00231">
    <property type="entry name" value="small_GTP"/>
    <property type="match status" value="1"/>
</dbReference>
<dbReference type="InterPro" id="IPR035647">
    <property type="entry name" value="EFG_III/V"/>
</dbReference>
<dbReference type="FunFam" id="3.30.70.240:FF:000007">
    <property type="entry name" value="Translation factor GUF1, mitochondrial"/>
    <property type="match status" value="1"/>
</dbReference>
<dbReference type="PANTHER" id="PTHR43512:SF4">
    <property type="entry name" value="TRANSLATION FACTOR GUF1 HOMOLOG, CHLOROPLASTIC"/>
    <property type="match status" value="1"/>
</dbReference>
<evidence type="ECO:0000256" key="3">
    <source>
        <dbReference type="ARBA" id="ARBA00022741"/>
    </source>
</evidence>
<dbReference type="EC" id="3.6.5.n1" evidence="11 12"/>
<dbReference type="Gene3D" id="3.30.70.240">
    <property type="match status" value="1"/>
</dbReference>
<dbReference type="SMART" id="SM00838">
    <property type="entry name" value="EFG_C"/>
    <property type="match status" value="1"/>
</dbReference>
<dbReference type="PRINTS" id="PR00315">
    <property type="entry name" value="ELONGATNFCT"/>
</dbReference>
<dbReference type="Gene3D" id="2.40.30.10">
    <property type="entry name" value="Translation factors"/>
    <property type="match status" value="1"/>
</dbReference>